<feature type="region of interest" description="Disordered" evidence="1">
    <location>
        <begin position="1"/>
        <end position="26"/>
    </location>
</feature>
<organism evidence="2 3">
    <name type="scientific">Prunus mume</name>
    <name type="common">Japanese apricot</name>
    <name type="synonym">Armeniaca mume</name>
    <dbReference type="NCBI Taxonomy" id="102107"/>
    <lineage>
        <taxon>Eukaryota</taxon>
        <taxon>Viridiplantae</taxon>
        <taxon>Streptophyta</taxon>
        <taxon>Embryophyta</taxon>
        <taxon>Tracheophyta</taxon>
        <taxon>Spermatophyta</taxon>
        <taxon>Magnoliopsida</taxon>
        <taxon>eudicotyledons</taxon>
        <taxon>Gunneridae</taxon>
        <taxon>Pentapetalae</taxon>
        <taxon>rosids</taxon>
        <taxon>fabids</taxon>
        <taxon>Rosales</taxon>
        <taxon>Rosaceae</taxon>
        <taxon>Amygdaloideae</taxon>
        <taxon>Amygdaleae</taxon>
        <taxon>Prunus</taxon>
    </lineage>
</organism>
<feature type="region of interest" description="Disordered" evidence="1">
    <location>
        <begin position="489"/>
        <end position="511"/>
    </location>
</feature>
<evidence type="ECO:0000313" key="3">
    <source>
        <dbReference type="RefSeq" id="XP_008240381.1"/>
    </source>
</evidence>
<feature type="compositionally biased region" description="Polar residues" evidence="1">
    <location>
        <begin position="162"/>
        <end position="185"/>
    </location>
</feature>
<dbReference type="RefSeq" id="XP_008240381.1">
    <property type="nucleotide sequence ID" value="XM_008242159.2"/>
</dbReference>
<sequence length="1193" mass="132265">MHCALQRTNSDIQKNSDTRRYSLSKKEQKSFRTSLDDCEVPYFTGRNFDRRCPILSVLFREPDGHWRTVALPPLCPDNINHLVSGTLVNMDTLHLVYPPPINPFKVNRQKMQKGPPLDFTYSVKSFTGRRFTGSAVRHQSRNKTLANKATKWNELSRKSFHNGCSDSSSTIPNGSNSFNSSTMSIGNKKINSIAKRSSRKKSRKKGKQSTKVSNEPEVLSEEYANGSSASEPCGHNDGDGQVSSSTAPEISLPDSGPKNSETPNTCTSSSDEVGIPSAGNFENQLLLKDSGFPIFDDVEGIHTQVSCYSDMYTKGYSDMHDTFVLDSISIGSNSGDSTNAGHDEKHAEKEIFKIDISKPPGLSSGKGRFSCQRFLNDVVDNYDHTEEARHGIQGCRSNDMQLVVPNKRSKQNKVAPRTANVSKFGSNGNLHIRIGKENNHSVWQKVQRNDSSDCTGELKKASSVYSRLDLPLREAPLLKRTSNVADVNAFSKSEDKKQQKDKVSKKLKRKTGPSLKQEYNFYSRKGSHASIAGLDGCAKARMGQNDILDISSQLKDKKSLSLVSRSCSPPSCPRGGYQSSKVECMTSESGHNMKLCQNEKDHLESVCVGNKNSLVQRKWDSLSESNLLQLQSPVYLPHLLCNATSQEVQKEVSLAESSRQNSSSSGSLTHKWMPIGSKNPGLPSSTRSGSSSLEHSDEAASKRWALKDTAKGNVVSNAQNLVSKVAVGCTGQNSEDVTCSQNSEDVTCSSDAIDGRLSKSSTIEDLANNKLDVANRINDSAVSKDLNVFEAESNRILEAVNNACRAQLASEAVQMATGRPIAEFERLLYYSSPVIHQSPNSISCYTCCSRNQVDQVGGVSFCRHETPQITLGCLWQWYEKYGSYGLEIRAEEFGNSKRLGADHFAFRAYFVPYLSGIQLFRNGRCTDSVDINNRLHSSQELSTCRISKTPKKFSSIGSLPIFSVLFPHPDHKEHAVTPPLVNQLCVSEQSSAAAKDVSAQLADTTGSSDLELLFEYFESEQPQERRPLYDKIKELVRGDGLSHSKVYGDPTKLDSINLNDLHPRSWYSVAWYPIYRIPDGNFRAAFLTYHSLGHFVHRHAKFESRNVDSCIVSPVVGLRSYNAQDECWFQLRPSTLRQTTVTPGLNPCAVLEERLRTLEGAASLMARAVVNKGSMTSVNRHPDYEFFLSRQRW</sequence>
<feature type="region of interest" description="Disordered" evidence="1">
    <location>
        <begin position="652"/>
        <end position="696"/>
    </location>
</feature>
<name>A0ABM0PJ76_PRUMU</name>
<evidence type="ECO:0000256" key="1">
    <source>
        <dbReference type="SAM" id="MobiDB-lite"/>
    </source>
</evidence>
<feature type="compositionally biased region" description="Polar residues" evidence="1">
    <location>
        <begin position="257"/>
        <end position="271"/>
    </location>
</feature>
<dbReference type="PANTHER" id="PTHR32010:SF18">
    <property type="entry name" value="DUF789 FAMILY PROTEIN"/>
    <property type="match status" value="1"/>
</dbReference>
<dbReference type="Pfam" id="PF05623">
    <property type="entry name" value="DUF789"/>
    <property type="match status" value="1"/>
</dbReference>
<keyword evidence="2" id="KW-1185">Reference proteome</keyword>
<dbReference type="InterPro" id="IPR008507">
    <property type="entry name" value="DUF789"/>
</dbReference>
<feature type="compositionally biased region" description="Basic residues" evidence="1">
    <location>
        <begin position="196"/>
        <end position="208"/>
    </location>
</feature>
<feature type="region of interest" description="Disordered" evidence="1">
    <location>
        <begin position="161"/>
        <end position="277"/>
    </location>
</feature>
<evidence type="ECO:0000313" key="2">
    <source>
        <dbReference type="Proteomes" id="UP000694861"/>
    </source>
</evidence>
<accession>A0ABM0PJ76</accession>
<dbReference type="GeneID" id="103338890"/>
<reference evidence="2" key="1">
    <citation type="journal article" date="2012" name="Nat. Commun.">
        <title>The genome of Prunus mume.</title>
        <authorList>
            <person name="Zhang Q."/>
            <person name="Chen W."/>
            <person name="Sun L."/>
            <person name="Zhao F."/>
            <person name="Huang B."/>
            <person name="Yang W."/>
            <person name="Tao Y."/>
            <person name="Wang J."/>
            <person name="Yuan Z."/>
            <person name="Fan G."/>
            <person name="Xing Z."/>
            <person name="Han C."/>
            <person name="Pan H."/>
            <person name="Zhong X."/>
            <person name="Shi W."/>
            <person name="Liang X."/>
            <person name="Du D."/>
            <person name="Sun F."/>
            <person name="Xu Z."/>
            <person name="Hao R."/>
            <person name="Lv T."/>
            <person name="Lv Y."/>
            <person name="Zheng Z."/>
            <person name="Sun M."/>
            <person name="Luo L."/>
            <person name="Cai M."/>
            <person name="Gao Y."/>
            <person name="Wang J."/>
            <person name="Yin Y."/>
            <person name="Xu X."/>
            <person name="Cheng T."/>
            <person name="Wang J."/>
        </authorList>
    </citation>
    <scope>NUCLEOTIDE SEQUENCE [LARGE SCALE GENOMIC DNA]</scope>
</reference>
<feature type="compositionally biased region" description="Low complexity" evidence="1">
    <location>
        <begin position="654"/>
        <end position="667"/>
    </location>
</feature>
<dbReference type="Proteomes" id="UP000694861">
    <property type="component" value="Linkage group LG7"/>
</dbReference>
<gene>
    <name evidence="3" type="primary">LOC103338890</name>
</gene>
<proteinExistence type="predicted"/>
<feature type="compositionally biased region" description="Basic and acidic residues" evidence="1">
    <location>
        <begin position="14"/>
        <end position="26"/>
    </location>
</feature>
<feature type="compositionally biased region" description="Polar residues" evidence="1">
    <location>
        <begin position="1"/>
        <end position="13"/>
    </location>
</feature>
<dbReference type="PANTHER" id="PTHR32010">
    <property type="entry name" value="PHOTOSYSTEM II STABILITY/ASSEMBLY FACTOR HCF136, CHLOROPLASTIC"/>
    <property type="match status" value="1"/>
</dbReference>
<reference evidence="3" key="2">
    <citation type="submission" date="2025-08" db="UniProtKB">
        <authorList>
            <consortium name="RefSeq"/>
        </authorList>
    </citation>
    <scope>IDENTIFICATION</scope>
</reference>
<feature type="compositionally biased region" description="Low complexity" evidence="1">
    <location>
        <begin position="684"/>
        <end position="693"/>
    </location>
</feature>
<protein>
    <submittedName>
        <fullName evidence="3">Uncharacterized protein LOC103338890 isoform X1</fullName>
    </submittedName>
</protein>
<feature type="compositionally biased region" description="Basic and acidic residues" evidence="1">
    <location>
        <begin position="492"/>
        <end position="504"/>
    </location>
</feature>